<evidence type="ECO:0000256" key="12">
    <source>
        <dbReference type="ARBA" id="ARBA00023268"/>
    </source>
</evidence>
<keyword evidence="5 18" id="KW-0808">Transferase</keyword>
<dbReference type="InterPro" id="IPR000905">
    <property type="entry name" value="Gcp-like_dom"/>
</dbReference>
<dbReference type="InterPro" id="IPR018934">
    <property type="entry name" value="RIO_dom"/>
</dbReference>
<feature type="binding site" evidence="18">
    <location>
        <begin position="339"/>
        <end position="347"/>
    </location>
    <ligand>
        <name>ATP</name>
        <dbReference type="ChEBI" id="CHEBI:30616"/>
    </ligand>
</feature>
<dbReference type="GO" id="GO:0002949">
    <property type="term" value="P:tRNA threonylcarbamoyladenosine modification"/>
    <property type="evidence" value="ECO:0007669"/>
    <property type="project" value="UniProtKB-UniRule"/>
</dbReference>
<dbReference type="GO" id="GO:0005506">
    <property type="term" value="F:iron ion binding"/>
    <property type="evidence" value="ECO:0007669"/>
    <property type="project" value="UniProtKB-UniRule"/>
</dbReference>
<sequence length="546" mass="60460">MISLGIEGTAEKTGIGIVDSDGNVLAMAGKQLYPEEGGIHPREAAEHHAKWIPQLIPQAMEEAGLSYKDIDFISFSQGPGLGPALRTVATSARTLALSLNVPIVGVNHCIGHVEIGKLDTGARNPVTLYVSGGNSQVIAYESGRYRIFGETLDIAIGNCLDHFGRETGLGHPGGPVVEKLAREGSYIDLPYVVKGMDFSFSGLLSAALRAHKNGERIEDICYSLQETAFAMLVEVTERALAHTEKDEVLLCGGVSANSRLREMMKIMAEEHYAKFYMPEMKYSGDNGVMIAWLGQLMYKAYGPLKIEDTNIIQRFRTDEVDAPWVDNTKCKLNLPEELRAKGAESDIYEATWLGREAIVKNRVSKSYRIDEIDNKIRKLRTKSEAKILSDVKKTGVRAPVLYDVDFEDKSIVMEKINGSLVKDIMHEIGEDKRRELAIAIGENIKAFHDGDIIHGDLTGSNMILIDDDLDNISDNLAIFDFGLGKYSDLLEDKAADLLVLKKSFQSIDYDIATETFDWILEAYDSNNQSKMANKIAEIEGRGRYTH</sequence>
<feature type="binding site" evidence="18">
    <location>
        <position position="174"/>
    </location>
    <ligand>
        <name>L-threonylcarbamoyladenylate</name>
        <dbReference type="ChEBI" id="CHEBI:73682"/>
    </ligand>
</feature>
<dbReference type="Proteomes" id="UP000732619">
    <property type="component" value="Unassembled WGS sequence"/>
</dbReference>
<keyword evidence="7 18" id="KW-0479">Metal-binding</keyword>
<feature type="binding site" evidence="18">
    <location>
        <position position="129"/>
    </location>
    <ligand>
        <name>Fe cation</name>
        <dbReference type="ChEBI" id="CHEBI:24875"/>
    </ligand>
</feature>
<keyword evidence="3 18" id="KW-0963">Cytoplasm</keyword>
<dbReference type="SUPFAM" id="SSF56112">
    <property type="entry name" value="Protein kinase-like (PK-like)"/>
    <property type="match status" value="1"/>
</dbReference>
<dbReference type="Pfam" id="PF00814">
    <property type="entry name" value="TsaD"/>
    <property type="match status" value="1"/>
</dbReference>
<dbReference type="PROSITE" id="PS00109">
    <property type="entry name" value="PROTEIN_KINASE_TYR"/>
    <property type="match status" value="1"/>
</dbReference>
<evidence type="ECO:0000256" key="15">
    <source>
        <dbReference type="ARBA" id="ARBA00048117"/>
    </source>
</evidence>
<keyword evidence="6 18" id="KW-0819">tRNA processing</keyword>
<dbReference type="NCBIfam" id="TIGR03722">
    <property type="entry name" value="arch_KAE1"/>
    <property type="match status" value="1"/>
</dbReference>
<comment type="caution">
    <text evidence="20">The sequence shown here is derived from an EMBL/GenBank/DDBJ whole genome shotgun (WGS) entry which is preliminary data.</text>
</comment>
<feature type="active site" description="Proton acceptor; for kinase activity" evidence="18">
    <location>
        <position position="456"/>
    </location>
</feature>
<dbReference type="EC" id="2.3.1.234" evidence="18"/>
<name>A0A8T3VWQ3_METOL</name>
<dbReference type="InterPro" id="IPR008266">
    <property type="entry name" value="Tyr_kinase_AS"/>
</dbReference>
<dbReference type="InterPro" id="IPR034680">
    <property type="entry name" value="Kae1_archaea_euk"/>
</dbReference>
<feature type="binding site" evidence="18">
    <location>
        <position position="178"/>
    </location>
    <ligand>
        <name>L-threonylcarbamoyladenylate</name>
        <dbReference type="ChEBI" id="CHEBI:73682"/>
    </ligand>
</feature>
<evidence type="ECO:0000256" key="16">
    <source>
        <dbReference type="ARBA" id="ARBA00048679"/>
    </source>
</evidence>
<organism evidence="20 21">
    <name type="scientific">Methanobrevibacter olleyae</name>
    <dbReference type="NCBI Taxonomy" id="294671"/>
    <lineage>
        <taxon>Archaea</taxon>
        <taxon>Methanobacteriati</taxon>
        <taxon>Methanobacteriota</taxon>
        <taxon>Methanomada group</taxon>
        <taxon>Methanobacteria</taxon>
        <taxon>Methanobacteriales</taxon>
        <taxon>Methanobacteriaceae</taxon>
        <taxon>Methanobrevibacter</taxon>
    </lineage>
</organism>
<dbReference type="FunFam" id="3.30.420.40:FF:000038">
    <property type="entry name" value="Probable tRNA N6-adenosine threonylcarbamoyltransferase"/>
    <property type="match status" value="1"/>
</dbReference>
<comment type="catalytic activity">
    <reaction evidence="15 18">
        <text>L-threonylcarbamoyladenylate + adenosine(37) in tRNA = N(6)-L-threonylcarbamoyladenosine(37) in tRNA + AMP + H(+)</text>
        <dbReference type="Rhea" id="RHEA:37059"/>
        <dbReference type="Rhea" id="RHEA-COMP:10162"/>
        <dbReference type="Rhea" id="RHEA-COMP:10163"/>
        <dbReference type="ChEBI" id="CHEBI:15378"/>
        <dbReference type="ChEBI" id="CHEBI:73682"/>
        <dbReference type="ChEBI" id="CHEBI:74411"/>
        <dbReference type="ChEBI" id="CHEBI:74418"/>
        <dbReference type="ChEBI" id="CHEBI:456215"/>
        <dbReference type="EC" id="2.3.1.234"/>
    </reaction>
</comment>
<dbReference type="InterPro" id="IPR000719">
    <property type="entry name" value="Prot_kinase_dom"/>
</dbReference>
<evidence type="ECO:0000313" key="20">
    <source>
        <dbReference type="EMBL" id="MBE6512386.1"/>
    </source>
</evidence>
<protein>
    <recommendedName>
        <fullName evidence="18">Probable bifunctional tRNA threonylcarbamoyladenosine biosynthesis protein</fullName>
    </recommendedName>
    <domain>
        <recommendedName>
            <fullName evidence="18">tRNA N6-adenosine threonylcarbamoyltransferase</fullName>
            <ecNumber evidence="18">2.3.1.234</ecNumber>
        </recommendedName>
        <alternativeName>
            <fullName evidence="18">tRNA threonylcarbamoyladenosine biosynthesis protein Kae1</fullName>
        </alternativeName>
        <alternativeName>
            <fullName evidence="18">t(6)A37 threonylcarbamoyladenosine biosynthesis protein Kae1</fullName>
        </alternativeName>
    </domain>
    <domain>
        <recommendedName>
            <fullName evidence="18">Serine/threonine-protein kinase Bud32</fullName>
            <ecNumber evidence="18">2.7.11.1</ecNumber>
        </recommendedName>
    </domain>
</protein>
<dbReference type="GO" id="GO:0005737">
    <property type="term" value="C:cytoplasm"/>
    <property type="evidence" value="ECO:0007669"/>
    <property type="project" value="UniProtKB-SubCell"/>
</dbReference>
<dbReference type="InterPro" id="IPR017861">
    <property type="entry name" value="KAE1/TsaD"/>
</dbReference>
<dbReference type="InterPro" id="IPR011009">
    <property type="entry name" value="Kinase-like_dom_sf"/>
</dbReference>
<evidence type="ECO:0000256" key="14">
    <source>
        <dbReference type="ARBA" id="ARBA00047899"/>
    </source>
</evidence>
<feature type="binding site" evidence="18">
    <location>
        <position position="285"/>
    </location>
    <ligand>
        <name>Fe cation</name>
        <dbReference type="ChEBI" id="CHEBI:24875"/>
    </ligand>
</feature>
<evidence type="ECO:0000256" key="4">
    <source>
        <dbReference type="ARBA" id="ARBA00022527"/>
    </source>
</evidence>
<dbReference type="AlphaFoldDB" id="A0A8T3VWQ3"/>
<keyword evidence="13 18" id="KW-0012">Acyltransferase</keyword>
<evidence type="ECO:0000256" key="2">
    <source>
        <dbReference type="ARBA" id="ARBA00010630"/>
    </source>
</evidence>
<keyword evidence="11 18" id="KW-0408">Iron</keyword>
<dbReference type="InterPro" id="IPR043129">
    <property type="entry name" value="ATPase_NBD"/>
</dbReference>
<evidence type="ECO:0000259" key="19">
    <source>
        <dbReference type="PROSITE" id="PS50011"/>
    </source>
</evidence>
<dbReference type="PANTHER" id="PTHR11735:SF14">
    <property type="entry name" value="TRNA N6-ADENOSINE THREONYLCARBAMOYLTRANSFERASE"/>
    <property type="match status" value="1"/>
</dbReference>
<dbReference type="CDD" id="cd24131">
    <property type="entry name" value="ASKHA_NBD_Kae1_arch_bac"/>
    <property type="match status" value="1"/>
</dbReference>
<reference evidence="20" key="1">
    <citation type="submission" date="2019-04" db="EMBL/GenBank/DDBJ databases">
        <title>Evolution of Biomass-Degrading Anaerobic Consortia Revealed by Metagenomics.</title>
        <authorList>
            <person name="Peng X."/>
        </authorList>
    </citation>
    <scope>NUCLEOTIDE SEQUENCE</scope>
    <source>
        <strain evidence="20">SIG14</strain>
    </source>
</reference>
<dbReference type="GO" id="GO:0004222">
    <property type="term" value="F:metalloendopeptidase activity"/>
    <property type="evidence" value="ECO:0007669"/>
    <property type="project" value="InterPro"/>
</dbReference>
<comment type="subunit">
    <text evidence="17 18">Component of the KEOPS complex that consists of Kae1, Bud32, Cgi121 and Pcc1; the whole complex dimerizes.</text>
</comment>
<comment type="function">
    <text evidence="18">Required for the formation of a threonylcarbamoyl group on adenosine at position 37 (t(6)A37) in tRNAs that read codons beginning with adenine. Is a component of the KEOPS complex that is probably involved in the transfer of the threonylcarbamoyl moiety of threonylcarbamoyl-AMP (TC-AMP) to the N6 group of A37. The Kae1 domain likely plays a direct catalytic role in this reaction. The Bud32 domain probably displays kinase activity that regulates Kae1 function.</text>
</comment>
<dbReference type="GO" id="GO:0004674">
    <property type="term" value="F:protein serine/threonine kinase activity"/>
    <property type="evidence" value="ECO:0007669"/>
    <property type="project" value="UniProtKB-KW"/>
</dbReference>
<dbReference type="SUPFAM" id="SSF53067">
    <property type="entry name" value="Actin-like ATPase domain"/>
    <property type="match status" value="1"/>
</dbReference>
<evidence type="ECO:0000256" key="13">
    <source>
        <dbReference type="ARBA" id="ARBA00023315"/>
    </source>
</evidence>
<feature type="binding site" evidence="18">
    <location>
        <position position="108"/>
    </location>
    <ligand>
        <name>Fe cation</name>
        <dbReference type="ChEBI" id="CHEBI:24875"/>
    </ligand>
</feature>
<feature type="binding site" evidence="18">
    <location>
        <position position="257"/>
    </location>
    <ligand>
        <name>L-threonylcarbamoyladenylate</name>
        <dbReference type="ChEBI" id="CHEBI:73682"/>
    </ligand>
</feature>
<dbReference type="FunFam" id="3.30.200.20:FF:000201">
    <property type="entry name" value="TP53-regulating kinase isoform X1"/>
    <property type="match status" value="1"/>
</dbReference>
<dbReference type="GO" id="GO:0000408">
    <property type="term" value="C:EKC/KEOPS complex"/>
    <property type="evidence" value="ECO:0007669"/>
    <property type="project" value="InterPro"/>
</dbReference>
<comment type="subcellular location">
    <subcellularLocation>
        <location evidence="1 18">Cytoplasm</location>
    </subcellularLocation>
</comment>
<dbReference type="InterPro" id="IPR017860">
    <property type="entry name" value="Peptidase_M22_CS"/>
</dbReference>
<dbReference type="Gene3D" id="1.10.510.10">
    <property type="entry name" value="Transferase(Phosphotransferase) domain 1"/>
    <property type="match status" value="1"/>
</dbReference>
<comment type="cofactor">
    <cofactor evidence="18">
        <name>Fe(2+)</name>
        <dbReference type="ChEBI" id="CHEBI:29033"/>
    </cofactor>
    <text evidence="18">Binds 1 Fe(2+) ion per subunit.</text>
</comment>
<keyword evidence="9 18" id="KW-0418">Kinase</keyword>
<dbReference type="PIRSF" id="PIRSF036401">
    <property type="entry name" value="Gcp_STYKS"/>
    <property type="match status" value="1"/>
</dbReference>
<dbReference type="Pfam" id="PF01163">
    <property type="entry name" value="RIO1"/>
    <property type="match status" value="1"/>
</dbReference>
<evidence type="ECO:0000256" key="1">
    <source>
        <dbReference type="ARBA" id="ARBA00004496"/>
    </source>
</evidence>
<evidence type="ECO:0000256" key="7">
    <source>
        <dbReference type="ARBA" id="ARBA00022723"/>
    </source>
</evidence>
<comment type="similarity">
    <text evidence="18">In the N-terminal section; belongs to the KAE1 / TsaD family.</text>
</comment>
<evidence type="ECO:0000256" key="6">
    <source>
        <dbReference type="ARBA" id="ARBA00022694"/>
    </source>
</evidence>
<dbReference type="GO" id="GO:0008270">
    <property type="term" value="F:zinc ion binding"/>
    <property type="evidence" value="ECO:0007669"/>
    <property type="project" value="InterPro"/>
</dbReference>
<dbReference type="GO" id="GO:0005524">
    <property type="term" value="F:ATP binding"/>
    <property type="evidence" value="ECO:0007669"/>
    <property type="project" value="UniProtKB-UniRule"/>
</dbReference>
<gene>
    <name evidence="20" type="ORF">E7Z75_04460</name>
</gene>
<feature type="binding site" evidence="18">
    <location>
        <position position="112"/>
    </location>
    <ligand>
        <name>Fe cation</name>
        <dbReference type="ChEBI" id="CHEBI:24875"/>
    </ligand>
</feature>
<dbReference type="PROSITE" id="PS50011">
    <property type="entry name" value="PROTEIN_KINASE_DOM"/>
    <property type="match status" value="1"/>
</dbReference>
<dbReference type="PRINTS" id="PR00789">
    <property type="entry name" value="OSIALOPTASE"/>
</dbReference>
<evidence type="ECO:0000256" key="17">
    <source>
        <dbReference type="ARBA" id="ARBA00065170"/>
    </source>
</evidence>
<dbReference type="EC" id="2.7.11.1" evidence="18"/>
<evidence type="ECO:0000256" key="3">
    <source>
        <dbReference type="ARBA" id="ARBA00022490"/>
    </source>
</evidence>
<dbReference type="NCBIfam" id="TIGR00329">
    <property type="entry name" value="gcp_kae1"/>
    <property type="match status" value="1"/>
</dbReference>
<feature type="region of interest" description="Kae1" evidence="18">
    <location>
        <begin position="1"/>
        <end position="324"/>
    </location>
</feature>
<keyword evidence="8 18" id="KW-0547">Nucleotide-binding</keyword>
<dbReference type="PANTHER" id="PTHR11735">
    <property type="entry name" value="TRNA N6-ADENOSINE THREONYLCARBAMOYLTRANSFERASE"/>
    <property type="match status" value="1"/>
</dbReference>
<dbReference type="Gene3D" id="3.30.420.40">
    <property type="match status" value="2"/>
</dbReference>
<dbReference type="NCBIfam" id="NF007174">
    <property type="entry name" value="PRK09605.1"/>
    <property type="match status" value="1"/>
</dbReference>
<dbReference type="GO" id="GO:0061711">
    <property type="term" value="F:tRNA N(6)-L-threonylcarbamoyladenine synthase activity"/>
    <property type="evidence" value="ECO:0007669"/>
    <property type="project" value="UniProtKB-EC"/>
</dbReference>
<evidence type="ECO:0000256" key="18">
    <source>
        <dbReference type="HAMAP-Rule" id="MF_01447"/>
    </source>
</evidence>
<feature type="binding site" evidence="18">
    <location>
        <begin position="129"/>
        <end position="133"/>
    </location>
    <ligand>
        <name>L-threonylcarbamoyladenylate</name>
        <dbReference type="ChEBI" id="CHEBI:73682"/>
    </ligand>
</feature>
<dbReference type="EMBL" id="SUTG01000015">
    <property type="protein sequence ID" value="MBE6512386.1"/>
    <property type="molecule type" value="Genomic_DNA"/>
</dbReference>
<evidence type="ECO:0000256" key="8">
    <source>
        <dbReference type="ARBA" id="ARBA00022741"/>
    </source>
</evidence>
<dbReference type="GO" id="GO:0004712">
    <property type="term" value="F:protein serine/threonine/tyrosine kinase activity"/>
    <property type="evidence" value="ECO:0007669"/>
    <property type="project" value="UniProtKB-UniRule"/>
</dbReference>
<dbReference type="Gene3D" id="3.30.200.20">
    <property type="entry name" value="Phosphorylase Kinase, domain 1"/>
    <property type="match status" value="1"/>
</dbReference>
<evidence type="ECO:0000256" key="11">
    <source>
        <dbReference type="ARBA" id="ARBA00023004"/>
    </source>
</evidence>
<keyword evidence="10 18" id="KW-0067">ATP-binding</keyword>
<feature type="binding site" evidence="18">
    <location>
        <position position="161"/>
    </location>
    <ligand>
        <name>L-threonylcarbamoyladenylate</name>
        <dbReference type="ChEBI" id="CHEBI:73682"/>
    </ligand>
</feature>
<keyword evidence="4 18" id="KW-0723">Serine/threonine-protein kinase</keyword>
<keyword evidence="12 18" id="KW-0511">Multifunctional enzyme</keyword>
<comment type="similarity">
    <text evidence="2">Belongs to the protein kinase superfamily. BUD32 family.</text>
</comment>
<feature type="domain" description="Protein kinase" evidence="19">
    <location>
        <begin position="333"/>
        <end position="546"/>
    </location>
</feature>
<evidence type="ECO:0000256" key="10">
    <source>
        <dbReference type="ARBA" id="ARBA00022840"/>
    </source>
</evidence>
<feature type="binding site" evidence="18">
    <location>
        <position position="360"/>
    </location>
    <ligand>
        <name>ATP</name>
        <dbReference type="ChEBI" id="CHEBI:30616"/>
    </ligand>
</feature>
<dbReference type="InterPro" id="IPR022495">
    <property type="entry name" value="Bud32"/>
</dbReference>
<dbReference type="HAMAP" id="MF_01447">
    <property type="entry name" value="Kae1_Bud32_arch"/>
    <property type="match status" value="1"/>
</dbReference>
<evidence type="ECO:0000313" key="21">
    <source>
        <dbReference type="Proteomes" id="UP000732619"/>
    </source>
</evidence>
<dbReference type="HAMAP" id="MF_01446">
    <property type="entry name" value="Kae1"/>
    <property type="match status" value="1"/>
</dbReference>
<dbReference type="PROSITE" id="PS01016">
    <property type="entry name" value="GLYCOPROTEASE"/>
    <property type="match status" value="1"/>
</dbReference>
<comment type="similarity">
    <text evidence="18">In the C-terminal section; belongs to the protein kinase superfamily. Tyr protein kinase family. BUD32 subfamily.</text>
</comment>
<dbReference type="InterPro" id="IPR009220">
    <property type="entry name" value="tRNA_threonyl_synthase/kinase"/>
</dbReference>
<evidence type="ECO:0000256" key="9">
    <source>
        <dbReference type="ARBA" id="ARBA00022777"/>
    </source>
</evidence>
<comment type="catalytic activity">
    <reaction evidence="14 18">
        <text>L-threonyl-[protein] + ATP = O-phospho-L-threonyl-[protein] + ADP + H(+)</text>
        <dbReference type="Rhea" id="RHEA:46608"/>
        <dbReference type="Rhea" id="RHEA-COMP:11060"/>
        <dbReference type="Rhea" id="RHEA-COMP:11605"/>
        <dbReference type="ChEBI" id="CHEBI:15378"/>
        <dbReference type="ChEBI" id="CHEBI:30013"/>
        <dbReference type="ChEBI" id="CHEBI:30616"/>
        <dbReference type="ChEBI" id="CHEBI:61977"/>
        <dbReference type="ChEBI" id="CHEBI:456216"/>
        <dbReference type="EC" id="2.7.11.1"/>
    </reaction>
</comment>
<comment type="catalytic activity">
    <reaction evidence="16 18">
        <text>L-seryl-[protein] + ATP = O-phospho-L-seryl-[protein] + ADP + H(+)</text>
        <dbReference type="Rhea" id="RHEA:17989"/>
        <dbReference type="Rhea" id="RHEA-COMP:9863"/>
        <dbReference type="Rhea" id="RHEA-COMP:11604"/>
        <dbReference type="ChEBI" id="CHEBI:15378"/>
        <dbReference type="ChEBI" id="CHEBI:29999"/>
        <dbReference type="ChEBI" id="CHEBI:30616"/>
        <dbReference type="ChEBI" id="CHEBI:83421"/>
        <dbReference type="ChEBI" id="CHEBI:456216"/>
        <dbReference type="EC" id="2.7.11.1"/>
    </reaction>
</comment>
<proteinExistence type="inferred from homology"/>
<dbReference type="NCBIfam" id="TIGR03724">
    <property type="entry name" value="arch_bud32"/>
    <property type="match status" value="1"/>
</dbReference>
<accession>A0A8T3VWQ3</accession>
<evidence type="ECO:0000256" key="5">
    <source>
        <dbReference type="ARBA" id="ARBA00022679"/>
    </source>
</evidence>